<protein>
    <submittedName>
        <fullName evidence="3">RING finger protein 8</fullName>
    </submittedName>
</protein>
<gene>
    <name evidence="3" type="ORF">MIND_00454500</name>
</gene>
<accession>A0A8H6W887</accession>
<sequence length="514" mass="55623">MHITFNPPLAQSTCIPAGSRNPLKLHFTATLHQQVDYRDFTTRGLKVQLWSDLIDPAWGAADFVPIPEHDPESSSLVTRDYTASGRFSLSLTLPASSGSRQFSFTYRVLHPSGQLEWLGEYGQNGTLLLEDGFYNLDNSWVPSGSGTSMKHEAGLQSSSEIAKVDSSYEVVGDSTEVLILVPNQASVVRTPILVFATTSVGSISVDANGTVSVSGDPSVEFTSCESIEELQDALVSAHTSFLPTADSIILGSATRAYILPTNLSPSPQEVRVAVRDLAAIAPTALPLCLYSEQHQFAKFFAADESVSFIVDPTGGSLTLVPMSRHSEAWHAGIVSPHYSSPTDTLPTPPPSPRLRPLTHRRPSNSPDPSFLDLSAPVAVPEFTPPKAVMRPRPNLLILLGYTILALGAWFVRLLFCLPRRPKALPAPPRSSRIPDEQTPLLSDSEPPTVLVVEPVLRANVPAGKISILFYGNETPFHVPIQLEGNNVDRNIHEMPGSFYLVEFSSKSGGMLIVG</sequence>
<feature type="region of interest" description="Disordered" evidence="1">
    <location>
        <begin position="338"/>
        <end position="370"/>
    </location>
</feature>
<dbReference type="OrthoDB" id="3178019at2759"/>
<organism evidence="3 4">
    <name type="scientific">Mycena indigotica</name>
    <dbReference type="NCBI Taxonomy" id="2126181"/>
    <lineage>
        <taxon>Eukaryota</taxon>
        <taxon>Fungi</taxon>
        <taxon>Dikarya</taxon>
        <taxon>Basidiomycota</taxon>
        <taxon>Agaricomycotina</taxon>
        <taxon>Agaricomycetes</taxon>
        <taxon>Agaricomycetidae</taxon>
        <taxon>Agaricales</taxon>
        <taxon>Marasmiineae</taxon>
        <taxon>Mycenaceae</taxon>
        <taxon>Mycena</taxon>
    </lineage>
</organism>
<evidence type="ECO:0000256" key="1">
    <source>
        <dbReference type="SAM" id="MobiDB-lite"/>
    </source>
</evidence>
<dbReference type="Proteomes" id="UP000636479">
    <property type="component" value="Unassembled WGS sequence"/>
</dbReference>
<evidence type="ECO:0000313" key="4">
    <source>
        <dbReference type="Proteomes" id="UP000636479"/>
    </source>
</evidence>
<evidence type="ECO:0000313" key="3">
    <source>
        <dbReference type="EMBL" id="KAF7306631.1"/>
    </source>
</evidence>
<reference evidence="3" key="1">
    <citation type="submission" date="2020-05" db="EMBL/GenBank/DDBJ databases">
        <title>Mycena genomes resolve the evolution of fungal bioluminescence.</title>
        <authorList>
            <person name="Tsai I.J."/>
        </authorList>
    </citation>
    <scope>NUCLEOTIDE SEQUENCE</scope>
    <source>
        <strain evidence="3">171206Taipei</strain>
    </source>
</reference>
<keyword evidence="2" id="KW-1133">Transmembrane helix</keyword>
<proteinExistence type="predicted"/>
<name>A0A8H6W887_9AGAR</name>
<keyword evidence="2" id="KW-0812">Transmembrane</keyword>
<dbReference type="AlphaFoldDB" id="A0A8H6W887"/>
<keyword evidence="4" id="KW-1185">Reference proteome</keyword>
<dbReference type="EMBL" id="JACAZF010000004">
    <property type="protein sequence ID" value="KAF7306631.1"/>
    <property type="molecule type" value="Genomic_DNA"/>
</dbReference>
<dbReference type="RefSeq" id="XP_037221650.1">
    <property type="nucleotide sequence ID" value="XM_037361358.1"/>
</dbReference>
<keyword evidence="2" id="KW-0472">Membrane</keyword>
<feature type="transmembrane region" description="Helical" evidence="2">
    <location>
        <begin position="395"/>
        <end position="415"/>
    </location>
</feature>
<dbReference type="GeneID" id="59343874"/>
<comment type="caution">
    <text evidence="3">The sequence shown here is derived from an EMBL/GenBank/DDBJ whole genome shotgun (WGS) entry which is preliminary data.</text>
</comment>
<feature type="region of interest" description="Disordered" evidence="1">
    <location>
        <begin position="424"/>
        <end position="444"/>
    </location>
</feature>
<evidence type="ECO:0000256" key="2">
    <source>
        <dbReference type="SAM" id="Phobius"/>
    </source>
</evidence>